<organism evidence="1 2">
    <name type="scientific">Spiroplasma taiwanense CT-1</name>
    <dbReference type="NCBI Taxonomy" id="1276220"/>
    <lineage>
        <taxon>Bacteria</taxon>
        <taxon>Bacillati</taxon>
        <taxon>Mycoplasmatota</taxon>
        <taxon>Mollicutes</taxon>
        <taxon>Entomoplasmatales</taxon>
        <taxon>Spiroplasmataceae</taxon>
        <taxon>Spiroplasma</taxon>
    </lineage>
</organism>
<evidence type="ECO:0000313" key="1">
    <source>
        <dbReference type="EMBL" id="AGR41032.1"/>
    </source>
</evidence>
<dbReference type="AlphaFoldDB" id="S5LZ99"/>
<name>S5LZ99_9MOLU</name>
<evidence type="ECO:0000313" key="2">
    <source>
        <dbReference type="Proteomes" id="UP000014984"/>
    </source>
</evidence>
<proteinExistence type="predicted"/>
<dbReference type="Proteomes" id="UP000014984">
    <property type="component" value="Chromosome"/>
</dbReference>
<dbReference type="KEGG" id="stai:STAIW_v1c03820"/>
<reference evidence="1 2" key="1">
    <citation type="journal article" date="2013" name="Genome Biol. Evol.">
        <title>Comparison of metabolic capacities and inference of gene content evolution in mosquito-associated Spiroplasma diminutum and S. taiwanense.</title>
        <authorList>
            <person name="Lo W.S."/>
            <person name="Ku C."/>
            <person name="Chen L.L."/>
            <person name="Chang T.H."/>
            <person name="Kuo C.H."/>
        </authorList>
    </citation>
    <scope>NUCLEOTIDE SEQUENCE [LARGE SCALE GENOMIC DNA]</scope>
    <source>
        <strain evidence="1">CT-1</strain>
    </source>
</reference>
<protein>
    <submittedName>
        <fullName evidence="1">Uncharacterized protein</fullName>
    </submittedName>
</protein>
<keyword evidence="2" id="KW-1185">Reference proteome</keyword>
<dbReference type="STRING" id="1276220.STAIW_v1c03820"/>
<gene>
    <name evidence="1" type="ORF">STAIW_v1c03820</name>
</gene>
<dbReference type="PATRIC" id="fig|1276220.3.peg.387"/>
<dbReference type="RefSeq" id="WP_020834171.1">
    <property type="nucleotide sequence ID" value="NC_021846.1"/>
</dbReference>
<dbReference type="HOGENOM" id="CLU_717478_0_0_14"/>
<dbReference type="EMBL" id="CP005074">
    <property type="protein sequence ID" value="AGR41032.1"/>
    <property type="molecule type" value="Genomic_DNA"/>
</dbReference>
<sequence>MKNEKNVNFIIEDVKLINDQLKKVELDYNLKKFIDKNIYFIKKQLSDFLIVKKHGSYAIDSIYNFDKKINVDLLAIKYVSKKMYKIYESEISTKEHFADCWICEINQLIFKKLVKKYEISDNVKVEWKTKKYKLLNNKELFIFNDSIEISFYKNNLIGFSIIIRTVLLHKDYPLIICSKNKYKRSFSLEFVKTFRILNKLLMKKMQILFYIIKLKNINKKQRLIFKINIMSDIQYQLLKNEYFRVWLDKSFAFNFSSKKDVDNLLESKLIYYKKNKKISKFYNSFKLVNLIWVFNKTHTDTKKFLDFYLDFCKKIWSNKPNKIYYWYDTVAYLKNMQGTTNISIKKSSKKYDNLEMEIISRPIYPLNKENGIFLVFLQYYNFEIN</sequence>
<accession>S5LZ99</accession>
<dbReference type="OrthoDB" id="388054at2"/>